<dbReference type="GO" id="GO:0032259">
    <property type="term" value="P:methylation"/>
    <property type="evidence" value="ECO:0007669"/>
    <property type="project" value="UniProtKB-KW"/>
</dbReference>
<dbReference type="OrthoDB" id="9816309at2"/>
<feature type="domain" description="CheR-type methyltransferase" evidence="1">
    <location>
        <begin position="1"/>
        <end position="251"/>
    </location>
</feature>
<keyword evidence="3" id="KW-1185">Reference proteome</keyword>
<name>A0A4R0N1Z8_9SPHI</name>
<reference evidence="2 3" key="1">
    <citation type="submission" date="2019-02" db="EMBL/GenBank/DDBJ databases">
        <title>Pedobacter sp. RP-1-13 sp. nov., isolated from Arctic soil.</title>
        <authorList>
            <person name="Dahal R.H."/>
        </authorList>
    </citation>
    <scope>NUCLEOTIDE SEQUENCE [LARGE SCALE GENOMIC DNA]</scope>
    <source>
        <strain evidence="2 3">RP-1-13</strain>
    </source>
</reference>
<evidence type="ECO:0000259" key="1">
    <source>
        <dbReference type="PROSITE" id="PS50123"/>
    </source>
</evidence>
<sequence length="278" mass="32378">MSNLPSIDDEQVETLIDDVLDQYGYDFTGYSRASLKRRLNRLYSLDKQVSFAEFRYKIGSDSVYFKRFVEQITVNVTEMFRDPNFYKTLRDNVLPTLATYPFIRIWLAGCSTGEEAYSMAIVLKELNLLHKSLIYATDINPTVLEKAAQGMFPLSQMKQYSENYIASGGKADFSSYYSANYSLAKFDVDLKEKMIFSTHNLVSDHSFNEFQLILCRNVLIYFDRDLQFKVLQLFDNSLDNLGFLALGTKETTDFSPISKRYKRLEMEKIWRKTVNEKL</sequence>
<proteinExistence type="predicted"/>
<dbReference type="AlphaFoldDB" id="A0A4R0N1Z8"/>
<dbReference type="Gene3D" id="3.40.50.150">
    <property type="entry name" value="Vaccinia Virus protein VP39"/>
    <property type="match status" value="1"/>
</dbReference>
<protein>
    <submittedName>
        <fullName evidence="2">Protein-glutamate O-methyltransferase CheR</fullName>
    </submittedName>
</protein>
<dbReference type="SUPFAM" id="SSF47757">
    <property type="entry name" value="Chemotaxis receptor methyltransferase CheR, N-terminal domain"/>
    <property type="match status" value="1"/>
</dbReference>
<dbReference type="PANTHER" id="PTHR24422:SF8">
    <property type="entry name" value="CHEMOTAXIS PROTEIN"/>
    <property type="match status" value="1"/>
</dbReference>
<dbReference type="Pfam" id="PF03705">
    <property type="entry name" value="CheR_N"/>
    <property type="match status" value="1"/>
</dbReference>
<dbReference type="GO" id="GO:0008757">
    <property type="term" value="F:S-adenosylmethionine-dependent methyltransferase activity"/>
    <property type="evidence" value="ECO:0007669"/>
    <property type="project" value="InterPro"/>
</dbReference>
<evidence type="ECO:0000313" key="2">
    <source>
        <dbReference type="EMBL" id="TCC93849.1"/>
    </source>
</evidence>
<organism evidence="2 3">
    <name type="scientific">Pedobacter frigiditerrae</name>
    <dbReference type="NCBI Taxonomy" id="2530452"/>
    <lineage>
        <taxon>Bacteria</taxon>
        <taxon>Pseudomonadati</taxon>
        <taxon>Bacteroidota</taxon>
        <taxon>Sphingobacteriia</taxon>
        <taxon>Sphingobacteriales</taxon>
        <taxon>Sphingobacteriaceae</taxon>
        <taxon>Pedobacter</taxon>
    </lineage>
</organism>
<gene>
    <name evidence="2" type="ORF">EZ428_03505</name>
</gene>
<dbReference type="Pfam" id="PF01739">
    <property type="entry name" value="CheR"/>
    <property type="match status" value="1"/>
</dbReference>
<dbReference type="InterPro" id="IPR029063">
    <property type="entry name" value="SAM-dependent_MTases_sf"/>
</dbReference>
<dbReference type="InterPro" id="IPR022642">
    <property type="entry name" value="CheR_C"/>
</dbReference>
<keyword evidence="2" id="KW-0489">Methyltransferase</keyword>
<dbReference type="EMBL" id="SJSK01000001">
    <property type="protein sequence ID" value="TCC93849.1"/>
    <property type="molecule type" value="Genomic_DNA"/>
</dbReference>
<dbReference type="PANTHER" id="PTHR24422">
    <property type="entry name" value="CHEMOTAXIS PROTEIN METHYLTRANSFERASE"/>
    <property type="match status" value="1"/>
</dbReference>
<evidence type="ECO:0000313" key="3">
    <source>
        <dbReference type="Proteomes" id="UP000292884"/>
    </source>
</evidence>
<dbReference type="PROSITE" id="PS50123">
    <property type="entry name" value="CHER"/>
    <property type="match status" value="1"/>
</dbReference>
<dbReference type="InterPro" id="IPR050903">
    <property type="entry name" value="Bact_Chemotaxis_MeTrfase"/>
</dbReference>
<dbReference type="SMART" id="SM00138">
    <property type="entry name" value="MeTrc"/>
    <property type="match status" value="1"/>
</dbReference>
<dbReference type="Proteomes" id="UP000292884">
    <property type="component" value="Unassembled WGS sequence"/>
</dbReference>
<dbReference type="SUPFAM" id="SSF53335">
    <property type="entry name" value="S-adenosyl-L-methionine-dependent methyltransferases"/>
    <property type="match status" value="1"/>
</dbReference>
<accession>A0A4R0N1Z8</accession>
<dbReference type="PRINTS" id="PR00996">
    <property type="entry name" value="CHERMTFRASE"/>
</dbReference>
<dbReference type="InterPro" id="IPR000780">
    <property type="entry name" value="CheR_MeTrfase"/>
</dbReference>
<dbReference type="InterPro" id="IPR022641">
    <property type="entry name" value="CheR_N"/>
</dbReference>
<keyword evidence="2" id="KW-0808">Transferase</keyword>
<comment type="caution">
    <text evidence="2">The sequence shown here is derived from an EMBL/GenBank/DDBJ whole genome shotgun (WGS) entry which is preliminary data.</text>
</comment>
<dbReference type="RefSeq" id="WP_131551715.1">
    <property type="nucleotide sequence ID" value="NZ_SJSK01000001.1"/>
</dbReference>